<dbReference type="NCBIfam" id="TIGR04380">
    <property type="entry name" value="myo_inos_iolG"/>
    <property type="match status" value="1"/>
</dbReference>
<dbReference type="GO" id="GO:0000166">
    <property type="term" value="F:nucleotide binding"/>
    <property type="evidence" value="ECO:0007669"/>
    <property type="project" value="InterPro"/>
</dbReference>
<evidence type="ECO:0000259" key="3">
    <source>
        <dbReference type="Pfam" id="PF01408"/>
    </source>
</evidence>
<dbReference type="EMBL" id="LYBM01000007">
    <property type="protein sequence ID" value="ODA34522.1"/>
    <property type="molecule type" value="Genomic_DNA"/>
</dbReference>
<gene>
    <name evidence="5" type="ORF">A8L45_06010</name>
</gene>
<evidence type="ECO:0000259" key="4">
    <source>
        <dbReference type="Pfam" id="PF22725"/>
    </source>
</evidence>
<feature type="domain" description="GFO/IDH/MocA-like oxidoreductase" evidence="4">
    <location>
        <begin position="129"/>
        <end position="247"/>
    </location>
</feature>
<dbReference type="InterPro" id="IPR055170">
    <property type="entry name" value="GFO_IDH_MocA-like_dom"/>
</dbReference>
<dbReference type="PANTHER" id="PTHR42840:SF3">
    <property type="entry name" value="BINDING ROSSMANN FOLD OXIDOREDUCTASE, PUTATIVE (AFU_ORTHOLOGUE AFUA_2G10240)-RELATED"/>
    <property type="match status" value="1"/>
</dbReference>
<dbReference type="SUPFAM" id="SSF55347">
    <property type="entry name" value="Glyceraldehyde-3-phosphate dehydrogenase-like, C-terminal domain"/>
    <property type="match status" value="1"/>
</dbReference>
<comment type="similarity">
    <text evidence="1">Belongs to the Gfo/Idh/MocA family.</text>
</comment>
<dbReference type="STRING" id="1080227.A8L45_06010"/>
<sequence length="328" mass="35707">MYNIAMFGAGRIGKIHAANIHAHPKCRVAAVVDPFEYAANALATSVDAIVGTVEGVMTDENIHVVFICSATDTHAELIELASKHGKAIFCEKPIDLSLDRVNRCLEIVSSHGALLMVGFNRRFDPNISAMREHYESGVIGKAESLTIISRDPSPPPVSYVEVSGGMFRDMTIHDFDMARFMMGEDVVSVSAHGGNLIDAEIGEAGDVDTAVVVLEFASGALVTIINSRRSGYGYDQRLEFHGSKGLLRVNNVKESELDMFSADSCESSLPMHFFLERYKEAYRIELQHFVDVLDGNADLTCTGEDGKKALELAEAALLSMSTNKKVSL</sequence>
<organism evidence="5 6">
    <name type="scientific">Veronia pacifica</name>
    <dbReference type="NCBI Taxonomy" id="1080227"/>
    <lineage>
        <taxon>Bacteria</taxon>
        <taxon>Pseudomonadati</taxon>
        <taxon>Pseudomonadota</taxon>
        <taxon>Gammaproteobacteria</taxon>
        <taxon>Vibrionales</taxon>
        <taxon>Vibrionaceae</taxon>
        <taxon>Veronia</taxon>
    </lineage>
</organism>
<evidence type="ECO:0000313" key="6">
    <source>
        <dbReference type="Proteomes" id="UP000094936"/>
    </source>
</evidence>
<protein>
    <submittedName>
        <fullName evidence="5">Inositol 2-dehydrogenase</fullName>
    </submittedName>
</protein>
<accession>A0A1C3EMR7</accession>
<keyword evidence="2" id="KW-0560">Oxidoreductase</keyword>
<name>A0A1C3EMR7_9GAMM</name>
<dbReference type="RefSeq" id="WP_068900235.1">
    <property type="nucleotide sequence ID" value="NZ_JBHUIF010000015.1"/>
</dbReference>
<dbReference type="Pfam" id="PF22725">
    <property type="entry name" value="GFO_IDH_MocA_C3"/>
    <property type="match status" value="1"/>
</dbReference>
<comment type="caution">
    <text evidence="5">The sequence shown here is derived from an EMBL/GenBank/DDBJ whole genome shotgun (WGS) entry which is preliminary data.</text>
</comment>
<dbReference type="PANTHER" id="PTHR42840">
    <property type="entry name" value="NAD(P)-BINDING ROSSMANN-FOLD SUPERFAMILY PROTEIN-RELATED"/>
    <property type="match status" value="1"/>
</dbReference>
<dbReference type="Pfam" id="PF01408">
    <property type="entry name" value="GFO_IDH_MocA"/>
    <property type="match status" value="1"/>
</dbReference>
<evidence type="ECO:0000256" key="1">
    <source>
        <dbReference type="ARBA" id="ARBA00010928"/>
    </source>
</evidence>
<dbReference type="GO" id="GO:0016491">
    <property type="term" value="F:oxidoreductase activity"/>
    <property type="evidence" value="ECO:0007669"/>
    <property type="project" value="UniProtKB-KW"/>
</dbReference>
<dbReference type="SUPFAM" id="SSF51735">
    <property type="entry name" value="NAD(P)-binding Rossmann-fold domains"/>
    <property type="match status" value="1"/>
</dbReference>
<proteinExistence type="inferred from homology"/>
<dbReference type="AlphaFoldDB" id="A0A1C3EMR7"/>
<dbReference type="Proteomes" id="UP000094936">
    <property type="component" value="Unassembled WGS sequence"/>
</dbReference>
<reference evidence="5 6" key="1">
    <citation type="submission" date="2016-05" db="EMBL/GenBank/DDBJ databases">
        <title>Genomic Taxonomy of the Vibrionaceae.</title>
        <authorList>
            <person name="Gomez-Gil B."/>
            <person name="Enciso-Ibarra J."/>
        </authorList>
    </citation>
    <scope>NUCLEOTIDE SEQUENCE [LARGE SCALE GENOMIC DNA]</scope>
    <source>
        <strain evidence="5 6">CAIM 1920</strain>
    </source>
</reference>
<feature type="domain" description="Gfo/Idh/MocA-like oxidoreductase N-terminal" evidence="3">
    <location>
        <begin position="3"/>
        <end position="119"/>
    </location>
</feature>
<dbReference type="Gene3D" id="3.40.50.720">
    <property type="entry name" value="NAD(P)-binding Rossmann-like Domain"/>
    <property type="match status" value="1"/>
</dbReference>
<dbReference type="Gene3D" id="3.30.360.10">
    <property type="entry name" value="Dihydrodipicolinate Reductase, domain 2"/>
    <property type="match status" value="1"/>
</dbReference>
<dbReference type="InterPro" id="IPR030827">
    <property type="entry name" value="Myo_inos_IolG"/>
</dbReference>
<dbReference type="OrthoDB" id="9781031at2"/>
<dbReference type="InterPro" id="IPR036291">
    <property type="entry name" value="NAD(P)-bd_dom_sf"/>
</dbReference>
<keyword evidence="6" id="KW-1185">Reference proteome</keyword>
<evidence type="ECO:0000313" key="5">
    <source>
        <dbReference type="EMBL" id="ODA34522.1"/>
    </source>
</evidence>
<evidence type="ECO:0000256" key="2">
    <source>
        <dbReference type="ARBA" id="ARBA00023002"/>
    </source>
</evidence>
<dbReference type="InterPro" id="IPR000683">
    <property type="entry name" value="Gfo/Idh/MocA-like_OxRdtase_N"/>
</dbReference>